<feature type="region of interest" description="Disordered" evidence="12">
    <location>
        <begin position="430"/>
        <end position="530"/>
    </location>
</feature>
<evidence type="ECO:0000256" key="3">
    <source>
        <dbReference type="ARBA" id="ARBA00004496"/>
    </source>
</evidence>
<dbReference type="GO" id="GO:0005737">
    <property type="term" value="C:cytoplasm"/>
    <property type="evidence" value="ECO:0007669"/>
    <property type="project" value="UniProtKB-SubCell"/>
</dbReference>
<dbReference type="GO" id="GO:0005925">
    <property type="term" value="C:focal adhesion"/>
    <property type="evidence" value="ECO:0007669"/>
    <property type="project" value="UniProtKB-SubCell"/>
</dbReference>
<dbReference type="FunFam" id="2.30.30.40:FF:000001">
    <property type="entry name" value="Sorbin and SH3 domain-containing protein 1 isoform 2"/>
    <property type="match status" value="1"/>
</dbReference>
<evidence type="ECO:0000256" key="9">
    <source>
        <dbReference type="ARBA" id="ARBA00022949"/>
    </source>
</evidence>
<evidence type="ECO:0000259" key="14">
    <source>
        <dbReference type="PROSITE" id="PS50831"/>
    </source>
</evidence>
<sequence>MSSEHKEIDVAKTVVNGLSSNGQEKAVDVPLYTRSISAVKIIPVKKVKTSPHLVLPTEMDPTRVCSGKGAVTLRASPAYEENQNLSSPCPQDAEQPESLEPENTETDDWRSSSTTDANGDAQPSSLAAKGYRSVRPNLSSDSKPQDATATTTTQPGVIVVPLLQVNPDRQQEGSSSTPPPPLVPFGQGSVFPETVSPGTPLTFPTLDDFIPPHLQRGLHHNQAPSASDTLPSAYPKLPFFSSPPSLVPPVTGALHRGLKPEITGVISHTDPGPVLNEVSQPSTGTDYSTSFTSINKLSSAYPSTTIVNPTIVLLQHNREQQKRLSSLADSVPDRLVSDKVDLALTRDKPVQEIAPSEKRSMEEKRRIVRSPQHMPDTSVDDIGIPLRNTDRSKDWYKTMFKQIHKLNRDTPEENPYCPTYIFPELPEIQQKPEEDNPYSPTYQFPASTPSPISEDEDSDSYSPRYSYSDETRSQPSVPRSKSEMDNIDSEKVFKRSATLPLPNRSSSRKSSPERTDWEPPDKKVDTRKYRAEPRSIYDYQPGKSSVLNSEKMTRDISPEEIDLKNEPWYKFFSELEFGKPPFVHMPPKKIWDYTPGDCSILTREDRKNTAGVTPLETSTDHSSYSTYSPSYHAAKRETESAPGDFAGLENERQIYKSVLEGGDIPFQGLSGLKRPSSSASTKDSESPRHFAPFDYMETPEEILRRRYDDKEKLLEDQRRLKREQEEADIAARRHTGVIPTHHQFITNERFGDLLNVDDTAKRKSGSEMRPARAKFDFKAQTLKELPLQKGDIVYIYKQIDQNWYEGEHHGRVGIFPRSYIELLPPAEKAQPKKPSPLQVLEYGDAIAKFNFNGDTQVEMSFRKGERITLIRRVDENWYEGRISGTTRQGIFPVTYVEVLKRPVVKNAIDYPDPPMSLSPNRSMTASPQPSHHSLRAGPDLTESEKSYVEAVCNEIINIAEKSVHYCSTISQPLDSRHKVTSNDNKPSLIISQQPQAQQQGASPDRSHTPRDIVSYQALYSYTPQNDDELELRDGDIVDVMEKCDDGWFVGTSRRTRQFGTFPGNYVKLLYL</sequence>
<feature type="compositionally biased region" description="Polar residues" evidence="12">
    <location>
        <begin position="917"/>
        <end position="931"/>
    </location>
</feature>
<name>A0A6J3DBJ5_AYTFU</name>
<dbReference type="PANTHER" id="PTHR14167">
    <property type="entry name" value="SH3 DOMAIN-CONTAINING"/>
    <property type="match status" value="1"/>
</dbReference>
<dbReference type="CTD" id="10580"/>
<feature type="region of interest" description="Disordered" evidence="12">
    <location>
        <begin position="604"/>
        <end position="645"/>
    </location>
</feature>
<feature type="domain" description="SH3" evidence="13">
    <location>
        <begin position="766"/>
        <end position="825"/>
    </location>
</feature>
<dbReference type="GO" id="GO:0005886">
    <property type="term" value="C:plasma membrane"/>
    <property type="evidence" value="ECO:0007669"/>
    <property type="project" value="UniProtKB-SubCell"/>
</dbReference>
<dbReference type="FunFam" id="2.30.30.40:FF:000004">
    <property type="entry name" value="Sorbin and SH3 domain-containing protein 1 isoform 2"/>
    <property type="match status" value="1"/>
</dbReference>
<feature type="compositionally biased region" description="Basic and acidic residues" evidence="12">
    <location>
        <begin position="510"/>
        <end position="530"/>
    </location>
</feature>
<protein>
    <submittedName>
        <fullName evidence="16">Sorbin and SH3 domain-containing protein 1 isoform X8</fullName>
    </submittedName>
</protein>
<evidence type="ECO:0000259" key="13">
    <source>
        <dbReference type="PROSITE" id="PS50002"/>
    </source>
</evidence>
<dbReference type="InterPro" id="IPR001452">
    <property type="entry name" value="SH3_domain"/>
</dbReference>
<evidence type="ECO:0000256" key="4">
    <source>
        <dbReference type="ARBA" id="ARBA00022443"/>
    </source>
</evidence>
<keyword evidence="10" id="KW-0472">Membrane</keyword>
<keyword evidence="4 11" id="KW-0728">SH3 domain</keyword>
<keyword evidence="15" id="KW-1185">Reference proteome</keyword>
<dbReference type="InterPro" id="IPR035611">
    <property type="entry name" value="SORBS1_SH3_2"/>
</dbReference>
<evidence type="ECO:0000256" key="12">
    <source>
        <dbReference type="SAM" id="MobiDB-lite"/>
    </source>
</evidence>
<dbReference type="GO" id="GO:0031589">
    <property type="term" value="P:cell-substrate adhesion"/>
    <property type="evidence" value="ECO:0007669"/>
    <property type="project" value="TreeGrafter"/>
</dbReference>
<feature type="domain" description="SH3" evidence="13">
    <location>
        <begin position="840"/>
        <end position="901"/>
    </location>
</feature>
<dbReference type="Pfam" id="PF02208">
    <property type="entry name" value="Sorb"/>
    <property type="match status" value="1"/>
</dbReference>
<dbReference type="InterPro" id="IPR003127">
    <property type="entry name" value="SoHo_dom"/>
</dbReference>
<dbReference type="Pfam" id="PF14604">
    <property type="entry name" value="SH3_9"/>
    <property type="match status" value="1"/>
</dbReference>
<dbReference type="InterPro" id="IPR050384">
    <property type="entry name" value="Endophilin_SH3RF"/>
</dbReference>
<dbReference type="CDD" id="cd11916">
    <property type="entry name" value="SH3_Sorbs1_3"/>
    <property type="match status" value="1"/>
</dbReference>
<gene>
    <name evidence="16" type="primary">SORBS1</name>
</gene>
<evidence type="ECO:0000256" key="11">
    <source>
        <dbReference type="PROSITE-ProRule" id="PRU00192"/>
    </source>
</evidence>
<dbReference type="PANTHER" id="PTHR14167:SF64">
    <property type="entry name" value="SORBIN AND SH3 DOMAIN-CONTAINING PROTEIN 1"/>
    <property type="match status" value="1"/>
</dbReference>
<organism evidence="15 16">
    <name type="scientific">Aythya fuligula</name>
    <name type="common">Tufted duck</name>
    <name type="synonym">Anas fuligula</name>
    <dbReference type="NCBI Taxonomy" id="219594"/>
    <lineage>
        <taxon>Eukaryota</taxon>
        <taxon>Metazoa</taxon>
        <taxon>Chordata</taxon>
        <taxon>Craniata</taxon>
        <taxon>Vertebrata</taxon>
        <taxon>Euteleostomi</taxon>
        <taxon>Archelosauria</taxon>
        <taxon>Archosauria</taxon>
        <taxon>Dinosauria</taxon>
        <taxon>Saurischia</taxon>
        <taxon>Theropoda</taxon>
        <taxon>Coelurosauria</taxon>
        <taxon>Aves</taxon>
        <taxon>Neognathae</taxon>
        <taxon>Galloanserae</taxon>
        <taxon>Anseriformes</taxon>
        <taxon>Anatidae</taxon>
        <taxon>Aythyinae</taxon>
        <taxon>Aythya</taxon>
    </lineage>
</organism>
<proteinExistence type="predicted"/>
<feature type="compositionally biased region" description="Acidic residues" evidence="12">
    <location>
        <begin position="94"/>
        <end position="106"/>
    </location>
</feature>
<dbReference type="Pfam" id="PF07653">
    <property type="entry name" value="SH3_2"/>
    <property type="match status" value="1"/>
</dbReference>
<feature type="region of interest" description="Disordered" evidence="12">
    <location>
        <begin position="909"/>
        <end position="941"/>
    </location>
</feature>
<dbReference type="InterPro" id="IPR036028">
    <property type="entry name" value="SH3-like_dom_sf"/>
</dbReference>
<dbReference type="InterPro" id="IPR035610">
    <property type="entry name" value="SORBS1_SH3_1"/>
</dbReference>
<keyword evidence="7" id="KW-0597">Phosphoprotein</keyword>
<feature type="domain" description="SH3" evidence="13">
    <location>
        <begin position="1010"/>
        <end position="1071"/>
    </location>
</feature>
<reference evidence="16" key="1">
    <citation type="submission" date="2025-08" db="UniProtKB">
        <authorList>
            <consortium name="RefSeq"/>
        </authorList>
    </citation>
    <scope>IDENTIFICATION</scope>
    <source>
        <tissue evidence="16">Lung</tissue>
    </source>
</reference>
<dbReference type="GO" id="GO:0005634">
    <property type="term" value="C:nucleus"/>
    <property type="evidence" value="ECO:0007669"/>
    <property type="project" value="TreeGrafter"/>
</dbReference>
<dbReference type="PRINTS" id="PR00452">
    <property type="entry name" value="SH3DOMAIN"/>
</dbReference>
<keyword evidence="5" id="KW-1003">Cell membrane</keyword>
<feature type="compositionally biased region" description="Low complexity" evidence="12">
    <location>
        <begin position="620"/>
        <end position="631"/>
    </location>
</feature>
<dbReference type="AlphaFoldDB" id="A0A6J3DBJ5"/>
<accession>A0A6J3DBJ5</accession>
<dbReference type="PROSITE" id="PS50002">
    <property type="entry name" value="SH3"/>
    <property type="match status" value="3"/>
</dbReference>
<dbReference type="SMART" id="SM00326">
    <property type="entry name" value="SH3"/>
    <property type="match status" value="3"/>
</dbReference>
<feature type="region of interest" description="Disordered" evidence="12">
    <location>
        <begin position="666"/>
        <end position="695"/>
    </location>
</feature>
<dbReference type="PROSITE" id="PS50831">
    <property type="entry name" value="SOHO"/>
    <property type="match status" value="1"/>
</dbReference>
<dbReference type="SUPFAM" id="SSF50044">
    <property type="entry name" value="SH3-domain"/>
    <property type="match status" value="3"/>
</dbReference>
<evidence type="ECO:0000256" key="10">
    <source>
        <dbReference type="ARBA" id="ARBA00023136"/>
    </source>
</evidence>
<feature type="region of interest" description="Disordered" evidence="12">
    <location>
        <begin position="168"/>
        <end position="199"/>
    </location>
</feature>
<feature type="domain" description="SoHo" evidence="14">
    <location>
        <begin position="367"/>
        <end position="425"/>
    </location>
</feature>
<feature type="compositionally biased region" description="Basic and acidic residues" evidence="12">
    <location>
        <begin position="480"/>
        <end position="493"/>
    </location>
</feature>
<dbReference type="RefSeq" id="XP_032046702.1">
    <property type="nucleotide sequence ID" value="XM_032190811.1"/>
</dbReference>
<evidence type="ECO:0000313" key="16">
    <source>
        <dbReference type="RefSeq" id="XP_032046702.1"/>
    </source>
</evidence>
<dbReference type="GeneID" id="116491111"/>
<keyword evidence="6" id="KW-0963">Cytoplasm</keyword>
<dbReference type="FunFam" id="2.30.30.40:FF:000003">
    <property type="entry name" value="Sorbin and SH3 domain-containing protein 1 isoform 2"/>
    <property type="match status" value="1"/>
</dbReference>
<evidence type="ECO:0000256" key="6">
    <source>
        <dbReference type="ARBA" id="ARBA00022490"/>
    </source>
</evidence>
<evidence type="ECO:0000256" key="8">
    <source>
        <dbReference type="ARBA" id="ARBA00022737"/>
    </source>
</evidence>
<dbReference type="Proteomes" id="UP000504639">
    <property type="component" value="Chromosome 7"/>
</dbReference>
<dbReference type="InterPro" id="IPR035606">
    <property type="entry name" value="SORBS1_SH3"/>
</dbReference>
<dbReference type="Gene3D" id="2.30.30.40">
    <property type="entry name" value="SH3 Domains"/>
    <property type="match status" value="3"/>
</dbReference>
<dbReference type="CDD" id="cd11919">
    <property type="entry name" value="SH3_Sorbs1_1"/>
    <property type="match status" value="1"/>
</dbReference>
<evidence type="ECO:0000256" key="1">
    <source>
        <dbReference type="ARBA" id="ARBA00004236"/>
    </source>
</evidence>
<keyword evidence="8" id="KW-0677">Repeat</keyword>
<evidence type="ECO:0000256" key="5">
    <source>
        <dbReference type="ARBA" id="ARBA00022475"/>
    </source>
</evidence>
<keyword evidence="9" id="KW-0965">Cell junction</keyword>
<comment type="subcellular location">
    <subcellularLocation>
        <location evidence="2">Cell junction</location>
        <location evidence="2">Focal adhesion</location>
    </subcellularLocation>
    <subcellularLocation>
        <location evidence="1">Cell membrane</location>
    </subcellularLocation>
    <subcellularLocation>
        <location evidence="3">Cytoplasm</location>
    </subcellularLocation>
</comment>
<dbReference type="Pfam" id="PF00018">
    <property type="entry name" value="SH3_1"/>
    <property type="match status" value="1"/>
</dbReference>
<dbReference type="SMART" id="SM00459">
    <property type="entry name" value="Sorb"/>
    <property type="match status" value="1"/>
</dbReference>
<evidence type="ECO:0000256" key="2">
    <source>
        <dbReference type="ARBA" id="ARBA00004246"/>
    </source>
</evidence>
<feature type="compositionally biased region" description="Polar residues" evidence="12">
    <location>
        <begin position="111"/>
        <end position="125"/>
    </location>
</feature>
<evidence type="ECO:0000256" key="7">
    <source>
        <dbReference type="ARBA" id="ARBA00022553"/>
    </source>
</evidence>
<feature type="region of interest" description="Disordered" evidence="12">
    <location>
        <begin position="78"/>
        <end position="155"/>
    </location>
</feature>
<dbReference type="CDD" id="cd11922">
    <property type="entry name" value="SH3_Sorbs1_2"/>
    <property type="match status" value="1"/>
</dbReference>
<evidence type="ECO:0000313" key="15">
    <source>
        <dbReference type="Proteomes" id="UP000504639"/>
    </source>
</evidence>